<dbReference type="InterPro" id="IPR002293">
    <property type="entry name" value="AA/rel_permease1"/>
</dbReference>
<feature type="transmembrane region" description="Helical" evidence="6">
    <location>
        <begin position="69"/>
        <end position="88"/>
    </location>
</feature>
<dbReference type="GO" id="GO:0015189">
    <property type="term" value="F:L-lysine transmembrane transporter activity"/>
    <property type="evidence" value="ECO:0007669"/>
    <property type="project" value="TreeGrafter"/>
</dbReference>
<name>A0A094ZLP6_SCHHA</name>
<evidence type="ECO:0000256" key="5">
    <source>
        <dbReference type="SAM" id="MobiDB-lite"/>
    </source>
</evidence>
<dbReference type="GO" id="GO:0097638">
    <property type="term" value="P:L-arginine import across plasma membrane"/>
    <property type="evidence" value="ECO:0007669"/>
    <property type="project" value="TreeGrafter"/>
</dbReference>
<feature type="transmembrane region" description="Helical" evidence="6">
    <location>
        <begin position="165"/>
        <end position="185"/>
    </location>
</feature>
<feature type="transmembrane region" description="Helical" evidence="6">
    <location>
        <begin position="406"/>
        <end position="425"/>
    </location>
</feature>
<proteinExistence type="predicted"/>
<organism evidence="8">
    <name type="scientific">Schistosoma haematobium</name>
    <name type="common">Blood fluke</name>
    <dbReference type="NCBI Taxonomy" id="6185"/>
    <lineage>
        <taxon>Eukaryota</taxon>
        <taxon>Metazoa</taxon>
        <taxon>Spiralia</taxon>
        <taxon>Lophotrochozoa</taxon>
        <taxon>Platyhelminthes</taxon>
        <taxon>Trematoda</taxon>
        <taxon>Digenea</taxon>
        <taxon>Strigeidida</taxon>
        <taxon>Schistosomatoidea</taxon>
        <taxon>Schistosomatidae</taxon>
        <taxon>Schistosoma</taxon>
    </lineage>
</organism>
<evidence type="ECO:0000256" key="3">
    <source>
        <dbReference type="ARBA" id="ARBA00022989"/>
    </source>
</evidence>
<dbReference type="Gene3D" id="1.20.1740.10">
    <property type="entry name" value="Amino acid/polyamine transporter I"/>
    <property type="match status" value="2"/>
</dbReference>
<dbReference type="GO" id="GO:0061459">
    <property type="term" value="F:L-arginine transmembrane transporter activity"/>
    <property type="evidence" value="ECO:0007669"/>
    <property type="project" value="TreeGrafter"/>
</dbReference>
<keyword evidence="3 6" id="KW-1133">Transmembrane helix</keyword>
<feature type="transmembrane region" description="Helical" evidence="6">
    <location>
        <begin position="280"/>
        <end position="299"/>
    </location>
</feature>
<evidence type="ECO:0000256" key="2">
    <source>
        <dbReference type="ARBA" id="ARBA00022692"/>
    </source>
</evidence>
<dbReference type="GO" id="GO:0005886">
    <property type="term" value="C:plasma membrane"/>
    <property type="evidence" value="ECO:0007669"/>
    <property type="project" value="TreeGrafter"/>
</dbReference>
<feature type="transmembrane region" description="Helical" evidence="6">
    <location>
        <begin position="329"/>
        <end position="350"/>
    </location>
</feature>
<dbReference type="Pfam" id="PF13520">
    <property type="entry name" value="AA_permease_2"/>
    <property type="match status" value="1"/>
</dbReference>
<feature type="transmembrane region" description="Helical" evidence="6">
    <location>
        <begin position="556"/>
        <end position="575"/>
    </location>
</feature>
<dbReference type="PANTHER" id="PTHR43243:SF105">
    <property type="entry name" value="CATIONIC AMINO ACID TRANSPORTER C-TERMINAL DOMAIN-CONTAINING PROTEIN"/>
    <property type="match status" value="1"/>
</dbReference>
<feature type="region of interest" description="Disordered" evidence="5">
    <location>
        <begin position="477"/>
        <end position="506"/>
    </location>
</feature>
<feature type="transmembrane region" description="Helical" evidence="6">
    <location>
        <begin position="620"/>
        <end position="641"/>
    </location>
</feature>
<dbReference type="STRING" id="6185.A0A094ZLP6"/>
<dbReference type="AlphaFoldDB" id="A0A094ZLP6"/>
<evidence type="ECO:0000259" key="7">
    <source>
        <dbReference type="Pfam" id="PF13906"/>
    </source>
</evidence>
<dbReference type="EMBL" id="KL250574">
    <property type="protein sequence ID" value="KGB33874.1"/>
    <property type="molecule type" value="Genomic_DNA"/>
</dbReference>
<comment type="subcellular location">
    <subcellularLocation>
        <location evidence="1">Membrane</location>
        <topology evidence="1">Multi-pass membrane protein</topology>
    </subcellularLocation>
</comment>
<feature type="transmembrane region" description="Helical" evidence="6">
    <location>
        <begin position="653"/>
        <end position="673"/>
    </location>
</feature>
<evidence type="ECO:0000256" key="6">
    <source>
        <dbReference type="SAM" id="Phobius"/>
    </source>
</evidence>
<feature type="transmembrane region" description="Helical" evidence="6">
    <location>
        <begin position="100"/>
        <end position="121"/>
    </location>
</feature>
<feature type="transmembrane region" description="Helical" evidence="6">
    <location>
        <begin position="245"/>
        <end position="268"/>
    </location>
</feature>
<feature type="domain" description="Cationic amino acid transporter C-terminal" evidence="7">
    <location>
        <begin position="622"/>
        <end position="659"/>
    </location>
</feature>
<keyword evidence="2 6" id="KW-0812">Transmembrane</keyword>
<dbReference type="Pfam" id="PF13906">
    <property type="entry name" value="AA_permease_C"/>
    <property type="match status" value="1"/>
</dbReference>
<protein>
    <submittedName>
        <fullName evidence="8">High affinity cationic amino acid transporter 1</fullName>
    </submittedName>
</protein>
<accession>A0A094ZLP6</accession>
<sequence>MSSCARTTKDFFISLNRKKVIDKRESPKVELRRCLTIFDLTALGVGTTLGAGVYILVGDVAKFTAGPGVILSFLIAAVASVLSGLCYAEFGARVPQSGSAYVYSYITVGEIMAFTIGWNLILEYVIGIASVARAWSSNFDGILNGQIEEFFKKHLTLNLPGLAEYVDPLAVGLIILMTILLSIGVRESAMINNVFTIVNLCVIIFVVVTGLIYANIDNWKVIPENVLINNTVKRTDLGNGGFFPFGFNGVLSGAGTCFFAFVGFDIIATTGEEVRNPQTAIPISIIGCLLICFLAYGLISATLTLMVPYYSISSVAALPLAFSRHGLQWAKYIISTGALCALTTSLLGSMFPLPRILYAMATDGLLFGFLNRINSKVKTPLLGTIVSGVIGCIMTAVFSLQDLVDMMSIGTLLAYTLVSVSVLLLRGQQMSIGYCIGDTKDYTEVLMDDESWPADKLPLSDEKSYPLKFLNEVADNTLSNDKEPSNGPDEYSDHNKPSISSNNVDSSSLSTALKQTNNSPLPDNIHLDISTYFRRCFKRELGQDKPSQTTELIYKINSYLLLCFIFLGNLGILLLDKLPEEVTKNMIVTISIWTFVGLMILISIIICSALARQPENKTPVAFKVPGVPWIPAISIFINVYLMVKLSGATWIRFLVWMIIDSKHLVTNVLIFSFTRVSQSTSVMDTGTVRREKEKKNLKQVSNNKYVTVN</sequence>
<dbReference type="FunFam" id="1.20.1740.10:FF:000010">
    <property type="entry name" value="probable cationic amino acid transporter"/>
    <property type="match status" value="1"/>
</dbReference>
<evidence type="ECO:0000256" key="4">
    <source>
        <dbReference type="ARBA" id="ARBA00023136"/>
    </source>
</evidence>
<evidence type="ECO:0000313" key="8">
    <source>
        <dbReference type="EMBL" id="KGB33874.1"/>
    </source>
</evidence>
<reference evidence="8" key="1">
    <citation type="journal article" date="2012" name="Nat. Genet.">
        <title>Whole-genome sequence of Schistosoma haematobium.</title>
        <authorList>
            <person name="Young N.D."/>
            <person name="Jex A.R."/>
            <person name="Li B."/>
            <person name="Liu S."/>
            <person name="Yang L."/>
            <person name="Xiong Z."/>
            <person name="Li Y."/>
            <person name="Cantacessi C."/>
            <person name="Hall R.S."/>
            <person name="Xu X."/>
            <person name="Chen F."/>
            <person name="Wu X."/>
            <person name="Zerlotini A."/>
            <person name="Oliveira G."/>
            <person name="Hofmann A."/>
            <person name="Zhang G."/>
            <person name="Fang X."/>
            <person name="Kang Y."/>
            <person name="Campbell B.E."/>
            <person name="Loukas A."/>
            <person name="Ranganathan S."/>
            <person name="Rollinson D."/>
            <person name="Rinaldi G."/>
            <person name="Brindley P.J."/>
            <person name="Yang H."/>
            <person name="Wang J."/>
            <person name="Wang J."/>
            <person name="Gasser R.B."/>
        </authorList>
    </citation>
    <scope>NUCLEOTIDE SEQUENCE [LARGE SCALE GENOMIC DNA]</scope>
</reference>
<feature type="transmembrane region" description="Helical" evidence="6">
    <location>
        <begin position="34"/>
        <end position="57"/>
    </location>
</feature>
<keyword evidence="4 6" id="KW-0472">Membrane</keyword>
<gene>
    <name evidence="8" type="ORF">MS3_02057</name>
</gene>
<dbReference type="InterPro" id="IPR029485">
    <property type="entry name" value="CAT_C"/>
</dbReference>
<dbReference type="PANTHER" id="PTHR43243">
    <property type="entry name" value="INNER MEMBRANE TRANSPORTER YGJI-RELATED"/>
    <property type="match status" value="1"/>
</dbReference>
<feature type="transmembrane region" description="Helical" evidence="6">
    <location>
        <begin position="197"/>
        <end position="216"/>
    </location>
</feature>
<evidence type="ECO:0000256" key="1">
    <source>
        <dbReference type="ARBA" id="ARBA00004141"/>
    </source>
</evidence>
<feature type="transmembrane region" description="Helical" evidence="6">
    <location>
        <begin position="381"/>
        <end position="400"/>
    </location>
</feature>
<dbReference type="GO" id="GO:0000064">
    <property type="term" value="F:L-ornithine transmembrane transporter activity"/>
    <property type="evidence" value="ECO:0007669"/>
    <property type="project" value="TreeGrafter"/>
</dbReference>
<feature type="transmembrane region" description="Helical" evidence="6">
    <location>
        <begin position="587"/>
        <end position="611"/>
    </location>
</feature>